<dbReference type="OrthoDB" id="3798352at2759"/>
<feature type="region of interest" description="Disordered" evidence="1">
    <location>
        <begin position="415"/>
        <end position="435"/>
    </location>
</feature>
<gene>
    <name evidence="2" type="ORF">CC86DRAFT_384072</name>
</gene>
<keyword evidence="3" id="KW-1185">Reference proteome</keyword>
<evidence type="ECO:0000313" key="3">
    <source>
        <dbReference type="Proteomes" id="UP000799424"/>
    </source>
</evidence>
<protein>
    <submittedName>
        <fullName evidence="2">Uncharacterized protein</fullName>
    </submittedName>
</protein>
<evidence type="ECO:0000256" key="1">
    <source>
        <dbReference type="SAM" id="MobiDB-lite"/>
    </source>
</evidence>
<dbReference type="Proteomes" id="UP000799424">
    <property type="component" value="Unassembled WGS sequence"/>
</dbReference>
<name>A0A6A6ZTP7_9PLEO</name>
<feature type="compositionally biased region" description="Basic and acidic residues" evidence="1">
    <location>
        <begin position="214"/>
        <end position="229"/>
    </location>
</feature>
<feature type="compositionally biased region" description="Polar residues" evidence="1">
    <location>
        <begin position="418"/>
        <end position="427"/>
    </location>
</feature>
<reference evidence="2" key="1">
    <citation type="journal article" date="2020" name="Stud. Mycol.">
        <title>101 Dothideomycetes genomes: a test case for predicting lifestyles and emergence of pathogens.</title>
        <authorList>
            <person name="Haridas S."/>
            <person name="Albert R."/>
            <person name="Binder M."/>
            <person name="Bloem J."/>
            <person name="Labutti K."/>
            <person name="Salamov A."/>
            <person name="Andreopoulos B."/>
            <person name="Baker S."/>
            <person name="Barry K."/>
            <person name="Bills G."/>
            <person name="Bluhm B."/>
            <person name="Cannon C."/>
            <person name="Castanera R."/>
            <person name="Culley D."/>
            <person name="Daum C."/>
            <person name="Ezra D."/>
            <person name="Gonzalez J."/>
            <person name="Henrissat B."/>
            <person name="Kuo A."/>
            <person name="Liang C."/>
            <person name="Lipzen A."/>
            <person name="Lutzoni F."/>
            <person name="Magnuson J."/>
            <person name="Mondo S."/>
            <person name="Nolan M."/>
            <person name="Ohm R."/>
            <person name="Pangilinan J."/>
            <person name="Park H.-J."/>
            <person name="Ramirez L."/>
            <person name="Alfaro M."/>
            <person name="Sun H."/>
            <person name="Tritt A."/>
            <person name="Yoshinaga Y."/>
            <person name="Zwiers L.-H."/>
            <person name="Turgeon B."/>
            <person name="Goodwin S."/>
            <person name="Spatafora J."/>
            <person name="Crous P."/>
            <person name="Grigoriev I."/>
        </authorList>
    </citation>
    <scope>NUCLEOTIDE SEQUENCE</scope>
    <source>
        <strain evidence="2">CBS 113818</strain>
    </source>
</reference>
<evidence type="ECO:0000313" key="2">
    <source>
        <dbReference type="EMBL" id="KAF2824441.1"/>
    </source>
</evidence>
<feature type="region of interest" description="Disordered" evidence="1">
    <location>
        <begin position="198"/>
        <end position="282"/>
    </location>
</feature>
<accession>A0A6A6ZTP7</accession>
<sequence>MDISRPWIHRNTGLYLNRQWARLLVDAHRLQWTVEVRESAGCMRVYQSVRSPTLEQLSAFLSSLTRMVPPPHPGHGWSAAKEDVDVDTIDLTGSSPEPERRPQLAPQQQRLQTYFKKEPRADFGGSSRVKTERKAAEMNPRGSRQRARQVHPQHVAQLIDTTNPHALRGVLLDLCRLSPALSGALVRGLAPHSTFAHGLVRRHQNQPASSCRPVKKEESEGQDSYERVKQRLAAQRSVKTTSLERLHSPSTIVSARGPRYAGSQSVPRIKREPPPAMDDPDSDLDSFIPGAFSPSIQHAKSNRGPLQTMTGVGLEGNGVRHASQSSNVFRAPTLRVPKFTPLSARSVRAQESPGNQVSSNSCTLCHQTINDELETCFHHPSSVVDSNGDLACGNCKEPLDDIGCTIGWHVNESEAQLERSQMGPSESPSKRPRIL</sequence>
<feature type="region of interest" description="Disordered" evidence="1">
    <location>
        <begin position="115"/>
        <end position="152"/>
    </location>
</feature>
<organism evidence="2 3">
    <name type="scientific">Ophiobolus disseminans</name>
    <dbReference type="NCBI Taxonomy" id="1469910"/>
    <lineage>
        <taxon>Eukaryota</taxon>
        <taxon>Fungi</taxon>
        <taxon>Dikarya</taxon>
        <taxon>Ascomycota</taxon>
        <taxon>Pezizomycotina</taxon>
        <taxon>Dothideomycetes</taxon>
        <taxon>Pleosporomycetidae</taxon>
        <taxon>Pleosporales</taxon>
        <taxon>Pleosporineae</taxon>
        <taxon>Phaeosphaeriaceae</taxon>
        <taxon>Ophiobolus</taxon>
    </lineage>
</organism>
<dbReference type="EMBL" id="MU006230">
    <property type="protein sequence ID" value="KAF2824441.1"/>
    <property type="molecule type" value="Genomic_DNA"/>
</dbReference>
<proteinExistence type="predicted"/>
<dbReference type="AlphaFoldDB" id="A0A6A6ZTP7"/>